<sequence>MEQRIDEWRAEQNGENVGFAIDFRIEVVDEVGAQLEETMRLGLLGCFKEARQVSQSIAPVHQQKFQVVFEQLRLTGTCEISSPRNMVARTKRSYLPEDAYLES</sequence>
<evidence type="ECO:0000313" key="1">
    <source>
        <dbReference type="EMBL" id="RMY81638.1"/>
    </source>
</evidence>
<name>A0A3M7EYF2_HORWE</name>
<dbReference type="Proteomes" id="UP000269539">
    <property type="component" value="Unassembled WGS sequence"/>
</dbReference>
<comment type="caution">
    <text evidence="1">The sequence shown here is derived from an EMBL/GenBank/DDBJ whole genome shotgun (WGS) entry which is preliminary data.</text>
</comment>
<protein>
    <submittedName>
        <fullName evidence="1">Uncharacterized protein</fullName>
    </submittedName>
</protein>
<organism evidence="1 2">
    <name type="scientific">Hortaea werneckii</name>
    <name type="common">Black yeast</name>
    <name type="synonym">Cladosporium werneckii</name>
    <dbReference type="NCBI Taxonomy" id="91943"/>
    <lineage>
        <taxon>Eukaryota</taxon>
        <taxon>Fungi</taxon>
        <taxon>Dikarya</taxon>
        <taxon>Ascomycota</taxon>
        <taxon>Pezizomycotina</taxon>
        <taxon>Dothideomycetes</taxon>
        <taxon>Dothideomycetidae</taxon>
        <taxon>Mycosphaerellales</taxon>
        <taxon>Teratosphaeriaceae</taxon>
        <taxon>Hortaea</taxon>
    </lineage>
</organism>
<accession>A0A3M7EYF2</accession>
<dbReference type="EMBL" id="QWIO01000935">
    <property type="protein sequence ID" value="RMY81638.1"/>
    <property type="molecule type" value="Genomic_DNA"/>
</dbReference>
<dbReference type="AlphaFoldDB" id="A0A3M7EYF2"/>
<evidence type="ECO:0000313" key="2">
    <source>
        <dbReference type="Proteomes" id="UP000269539"/>
    </source>
</evidence>
<proteinExistence type="predicted"/>
<gene>
    <name evidence="1" type="ORF">D0864_08243</name>
</gene>
<reference evidence="1 2" key="1">
    <citation type="journal article" date="2018" name="BMC Genomics">
        <title>Genomic evidence for intraspecific hybridization in a clonal and extremely halotolerant yeast.</title>
        <authorList>
            <person name="Gostincar C."/>
            <person name="Stajich J.E."/>
            <person name="Zupancic J."/>
            <person name="Zalar P."/>
            <person name="Gunde-Cimerman N."/>
        </authorList>
    </citation>
    <scope>NUCLEOTIDE SEQUENCE [LARGE SCALE GENOMIC DNA]</scope>
    <source>
        <strain evidence="1 2">EXF-10513</strain>
    </source>
</reference>